<dbReference type="RefSeq" id="WP_123638473.1">
    <property type="nucleotide sequence ID" value="NZ_RJUK01000001.1"/>
</dbReference>
<evidence type="ECO:0000313" key="1">
    <source>
        <dbReference type="EMBL" id="ROQ21489.1"/>
    </source>
</evidence>
<name>A0A3N1P0D0_9GAMM</name>
<accession>A0A3N1P0D0</accession>
<reference evidence="1 2" key="1">
    <citation type="submission" date="2018-11" db="EMBL/GenBank/DDBJ databases">
        <title>Genomic Encyclopedia of Type Strains, Phase IV (KMG-IV): sequencing the most valuable type-strain genomes for metagenomic binning, comparative biology and taxonomic classification.</title>
        <authorList>
            <person name="Goeker M."/>
        </authorList>
    </citation>
    <scope>NUCLEOTIDE SEQUENCE [LARGE SCALE GENOMIC DNA]</scope>
    <source>
        <strain evidence="1 2">DSM 16974</strain>
    </source>
</reference>
<keyword evidence="2" id="KW-1185">Reference proteome</keyword>
<dbReference type="Pfam" id="PF20043">
    <property type="entry name" value="DUF6445"/>
    <property type="match status" value="1"/>
</dbReference>
<protein>
    <submittedName>
        <fullName evidence="1">Uncharacterized protein</fullName>
    </submittedName>
</protein>
<dbReference type="AlphaFoldDB" id="A0A3N1P0D0"/>
<dbReference type="EMBL" id="RJUK01000001">
    <property type="protein sequence ID" value="ROQ21489.1"/>
    <property type="molecule type" value="Genomic_DNA"/>
</dbReference>
<dbReference type="Proteomes" id="UP000273643">
    <property type="component" value="Unassembled WGS sequence"/>
</dbReference>
<evidence type="ECO:0000313" key="2">
    <source>
        <dbReference type="Proteomes" id="UP000273643"/>
    </source>
</evidence>
<gene>
    <name evidence="1" type="ORF">EDC38_2113</name>
</gene>
<comment type="caution">
    <text evidence="1">The sequence shown here is derived from an EMBL/GenBank/DDBJ whole genome shotgun (WGS) entry which is preliminary data.</text>
</comment>
<organism evidence="1 2">
    <name type="scientific">Marinimicrobium koreense</name>
    <dbReference type="NCBI Taxonomy" id="306545"/>
    <lineage>
        <taxon>Bacteria</taxon>
        <taxon>Pseudomonadati</taxon>
        <taxon>Pseudomonadota</taxon>
        <taxon>Gammaproteobacteria</taxon>
        <taxon>Cellvibrionales</taxon>
        <taxon>Cellvibrionaceae</taxon>
        <taxon>Marinimicrobium</taxon>
    </lineage>
</organism>
<sequence length="241" mass="27272">MSGATALERISREVAASVVRIGDEQTPVIVLDYVLGDLEPLKRVASEWAAFSGEGQAAYPGIRANLPADYTRRVLSRVELLIREVYAVPASHRGRCIHQLFSLVTRAESDLAVLQRVPHYDTRRGFYFAIMHYLNPGPFGGTGFFRHRPTGYERITDERFAHFVQEAERHMREHGTPPARYCRGSDAHFELIHQVDYRPDRLLIYPGNLLHSGLIEPDRDLSADPARGRLTANLFLDFDAS</sequence>
<dbReference type="OrthoDB" id="4048724at2"/>
<proteinExistence type="predicted"/>
<dbReference type="InterPro" id="IPR045617">
    <property type="entry name" value="DUF6445"/>
</dbReference>